<dbReference type="EMBL" id="CADCXV010000992">
    <property type="protein sequence ID" value="CAB0039997.1"/>
    <property type="molecule type" value="Genomic_DNA"/>
</dbReference>
<keyword evidence="2" id="KW-1185">Reference proteome</keyword>
<dbReference type="Gene3D" id="3.60.10.10">
    <property type="entry name" value="Endonuclease/exonuclease/phosphatase"/>
    <property type="match status" value="1"/>
</dbReference>
<evidence type="ECO:0000313" key="2">
    <source>
        <dbReference type="Proteomes" id="UP000479190"/>
    </source>
</evidence>
<dbReference type="SUPFAM" id="SSF56219">
    <property type="entry name" value="DNase I-like"/>
    <property type="match status" value="1"/>
</dbReference>
<dbReference type="OrthoDB" id="7700944at2759"/>
<gene>
    <name evidence="1" type="ORF">TBRA_LOCUS11734</name>
</gene>
<proteinExistence type="predicted"/>
<reference evidence="1 2" key="1">
    <citation type="submission" date="2020-02" db="EMBL/GenBank/DDBJ databases">
        <authorList>
            <person name="Ferguson B K."/>
        </authorList>
    </citation>
    <scope>NUCLEOTIDE SEQUENCE [LARGE SCALE GENOMIC DNA]</scope>
</reference>
<protein>
    <recommendedName>
        <fullName evidence="3">Endonuclease/exonuclease/phosphatase domain-containing protein</fullName>
    </recommendedName>
</protein>
<organism evidence="1 2">
    <name type="scientific">Trichogramma brassicae</name>
    <dbReference type="NCBI Taxonomy" id="86971"/>
    <lineage>
        <taxon>Eukaryota</taxon>
        <taxon>Metazoa</taxon>
        <taxon>Ecdysozoa</taxon>
        <taxon>Arthropoda</taxon>
        <taxon>Hexapoda</taxon>
        <taxon>Insecta</taxon>
        <taxon>Pterygota</taxon>
        <taxon>Neoptera</taxon>
        <taxon>Endopterygota</taxon>
        <taxon>Hymenoptera</taxon>
        <taxon>Apocrita</taxon>
        <taxon>Proctotrupomorpha</taxon>
        <taxon>Chalcidoidea</taxon>
        <taxon>Trichogrammatidae</taxon>
        <taxon>Trichogramma</taxon>
    </lineage>
</organism>
<evidence type="ECO:0000313" key="1">
    <source>
        <dbReference type="EMBL" id="CAB0039997.1"/>
    </source>
</evidence>
<dbReference type="InterPro" id="IPR036691">
    <property type="entry name" value="Endo/exonu/phosph_ase_sf"/>
</dbReference>
<sequence length="303" mass="32787">MLLDAISPLDVLLLNTGSRPTFVGSQRGSVIDLIFASDAYTGSDHRAIVFEVLPAGKPTLQPWSGEPSQVECPHDGLQILMSALTRVCDASMLRGVGLLVDRGHHRVSAGIPAGTEIRSASARSCQEDFAVSRRNLHVAIRASMWCCWKQLFDEADRDVCGKPYRTVMSCLKGPRGVSPGEPELVRRAVSTLFPRVATHWIHLPAQTYEERIPEVSVAELCGAYRRVRDQAALGPDGIPNFVLKAAVGACMDVLYGWIFSGALEASKARLDAKTKQACLRALVVPPALHAGHRGQAPGKDHHG</sequence>
<accession>A0A6H5IST9</accession>
<name>A0A6H5IST9_9HYME</name>
<dbReference type="Proteomes" id="UP000479190">
    <property type="component" value="Unassembled WGS sequence"/>
</dbReference>
<dbReference type="AlphaFoldDB" id="A0A6H5IST9"/>
<evidence type="ECO:0008006" key="3">
    <source>
        <dbReference type="Google" id="ProtNLM"/>
    </source>
</evidence>